<reference evidence="1 2" key="1">
    <citation type="submission" date="2017-05" db="EMBL/GenBank/DDBJ databases">
        <title>Complete and WGS of Bordetella genogroups.</title>
        <authorList>
            <person name="Spilker T."/>
            <person name="LiPuma J."/>
        </authorList>
    </citation>
    <scope>NUCLEOTIDE SEQUENCE [LARGE SCALE GENOMIC DNA]</scope>
    <source>
        <strain evidence="1 2">AU7206</strain>
    </source>
</reference>
<dbReference type="RefSeq" id="WP_086081056.1">
    <property type="nucleotide sequence ID" value="NZ_CP021111.1"/>
</dbReference>
<gene>
    <name evidence="1" type="ORF">CAL15_11695</name>
</gene>
<protein>
    <submittedName>
        <fullName evidence="1">Cbb3-type cytochrome oxidase assembly protein CcoS</fullName>
    </submittedName>
</protein>
<dbReference type="EMBL" id="CP021111">
    <property type="protein sequence ID" value="ARP97412.1"/>
    <property type="molecule type" value="Genomic_DNA"/>
</dbReference>
<organism evidence="1 2">
    <name type="scientific">Bordetella genomosp. 13</name>
    <dbReference type="NCBI Taxonomy" id="463040"/>
    <lineage>
        <taxon>Bacteria</taxon>
        <taxon>Pseudomonadati</taxon>
        <taxon>Pseudomonadota</taxon>
        <taxon>Betaproteobacteria</taxon>
        <taxon>Burkholderiales</taxon>
        <taxon>Alcaligenaceae</taxon>
        <taxon>Bordetella</taxon>
    </lineage>
</organism>
<dbReference type="Pfam" id="PF03597">
    <property type="entry name" value="FixS"/>
    <property type="match status" value="1"/>
</dbReference>
<evidence type="ECO:0000313" key="1">
    <source>
        <dbReference type="EMBL" id="ARP97412.1"/>
    </source>
</evidence>
<dbReference type="InterPro" id="IPR004714">
    <property type="entry name" value="Cyt_oxidase_maturation_cbb3"/>
</dbReference>
<sequence>MPILYLLLPLSLLVVLGIGAALCWAVLTGQYDSTDEDGASILHEEDAQAPSTGAR</sequence>
<evidence type="ECO:0000313" key="2">
    <source>
        <dbReference type="Proteomes" id="UP000194161"/>
    </source>
</evidence>
<dbReference type="STRING" id="463040.CAL15_11695"/>
<dbReference type="KEGG" id="bgm:CAL15_11695"/>
<dbReference type="OrthoDB" id="8641488at2"/>
<dbReference type="NCBIfam" id="TIGR00847">
    <property type="entry name" value="ccoS"/>
    <property type="match status" value="1"/>
</dbReference>
<name>A0A1W6ZJB9_9BORD</name>
<proteinExistence type="predicted"/>
<dbReference type="Proteomes" id="UP000194161">
    <property type="component" value="Chromosome"/>
</dbReference>
<keyword evidence="2" id="KW-1185">Reference proteome</keyword>
<accession>A0A1W6ZJB9</accession>
<dbReference type="AlphaFoldDB" id="A0A1W6ZJB9"/>